<feature type="non-terminal residue" evidence="2">
    <location>
        <position position="111"/>
    </location>
</feature>
<evidence type="ECO:0000313" key="3">
    <source>
        <dbReference type="Proteomes" id="UP000789901"/>
    </source>
</evidence>
<evidence type="ECO:0000313" key="2">
    <source>
        <dbReference type="EMBL" id="CAG8854935.1"/>
    </source>
</evidence>
<gene>
    <name evidence="2" type="ORF">GMARGA_LOCUS43756</name>
</gene>
<evidence type="ECO:0000256" key="1">
    <source>
        <dbReference type="SAM" id="MobiDB-lite"/>
    </source>
</evidence>
<name>A0ABN7XJJ8_GIGMA</name>
<comment type="caution">
    <text evidence="2">The sequence shown here is derived from an EMBL/GenBank/DDBJ whole genome shotgun (WGS) entry which is preliminary data.</text>
</comment>
<keyword evidence="3" id="KW-1185">Reference proteome</keyword>
<accession>A0ABN7XJJ8</accession>
<organism evidence="2 3">
    <name type="scientific">Gigaspora margarita</name>
    <dbReference type="NCBI Taxonomy" id="4874"/>
    <lineage>
        <taxon>Eukaryota</taxon>
        <taxon>Fungi</taxon>
        <taxon>Fungi incertae sedis</taxon>
        <taxon>Mucoromycota</taxon>
        <taxon>Glomeromycotina</taxon>
        <taxon>Glomeromycetes</taxon>
        <taxon>Diversisporales</taxon>
        <taxon>Gigasporaceae</taxon>
        <taxon>Gigaspora</taxon>
    </lineage>
</organism>
<feature type="region of interest" description="Disordered" evidence="1">
    <location>
        <begin position="1"/>
        <end position="20"/>
    </location>
</feature>
<feature type="non-terminal residue" evidence="2">
    <location>
        <position position="1"/>
    </location>
</feature>
<reference evidence="2 3" key="1">
    <citation type="submission" date="2021-06" db="EMBL/GenBank/DDBJ databases">
        <authorList>
            <person name="Kallberg Y."/>
            <person name="Tangrot J."/>
            <person name="Rosling A."/>
        </authorList>
    </citation>
    <scope>NUCLEOTIDE SEQUENCE [LARGE SCALE GENOMIC DNA]</scope>
    <source>
        <strain evidence="2 3">120-4 pot B 10/14</strain>
    </source>
</reference>
<dbReference type="Proteomes" id="UP000789901">
    <property type="component" value="Unassembled WGS sequence"/>
</dbReference>
<proteinExistence type="predicted"/>
<sequence length="111" mass="12597">DLIQNSGRARRDQKPDNEQTASQKLYLSKAQFQLFEQISKYYQLPNDPIPLDCSLCDNYLNHANDCASLKDAKIDILDMLNVILLLCDNNSKIVPSDVVDIFCLAKNAHLQ</sequence>
<dbReference type="EMBL" id="CAJVQB010144150">
    <property type="protein sequence ID" value="CAG8854935.1"/>
    <property type="molecule type" value="Genomic_DNA"/>
</dbReference>
<protein>
    <submittedName>
        <fullName evidence="2">29101_t:CDS:1</fullName>
    </submittedName>
</protein>